<gene>
    <name evidence="1" type="ORF">AT727_09540</name>
</gene>
<dbReference type="Proteomes" id="UP000054623">
    <property type="component" value="Unassembled WGS sequence"/>
</dbReference>
<evidence type="ECO:0000313" key="2">
    <source>
        <dbReference type="Proteomes" id="UP000054623"/>
    </source>
</evidence>
<reference evidence="1 2" key="1">
    <citation type="submission" date="2015-12" db="EMBL/GenBank/DDBJ databases">
        <title>Draft Genome Sequence of Desulfitobacterium hafniense Strain DH, a Sulfate-reducing Bacterium Isolated from Paddy Soils.</title>
        <authorList>
            <person name="Bao P."/>
            <person name="Zhang X."/>
            <person name="Li G."/>
        </authorList>
    </citation>
    <scope>NUCLEOTIDE SEQUENCE [LARGE SCALE GENOMIC DNA]</scope>
    <source>
        <strain evidence="1 2">DH</strain>
    </source>
</reference>
<dbReference type="AlphaFoldDB" id="A0A0W1JF66"/>
<proteinExistence type="predicted"/>
<organism evidence="1 2">
    <name type="scientific">Desulfitobacterium hafniense</name>
    <name type="common">Desulfitobacterium frappieri</name>
    <dbReference type="NCBI Taxonomy" id="49338"/>
    <lineage>
        <taxon>Bacteria</taxon>
        <taxon>Bacillati</taxon>
        <taxon>Bacillota</taxon>
        <taxon>Clostridia</taxon>
        <taxon>Eubacteriales</taxon>
        <taxon>Desulfitobacteriaceae</taxon>
        <taxon>Desulfitobacterium</taxon>
    </lineage>
</organism>
<evidence type="ECO:0000313" key="1">
    <source>
        <dbReference type="EMBL" id="KTE90160.1"/>
    </source>
</evidence>
<comment type="caution">
    <text evidence="1">The sequence shown here is derived from an EMBL/GenBank/DDBJ whole genome shotgun (WGS) entry which is preliminary data.</text>
</comment>
<sequence>MEGVVLTRGTQIINRTEYVYEDLPYWDTQKKRGAHKRIYIGKNVKGEFIPNKKYLLQQELKKAKETMQPGSVPVDKRLRQFYGAVYLLDQIGEMTGITHDLKLCLPGSYKQMLSIIYYLILESRPLYRFQKWNRTHRHP</sequence>
<name>A0A0W1JF66_DESHA</name>
<dbReference type="EMBL" id="LOCK01000050">
    <property type="protein sequence ID" value="KTE90160.1"/>
    <property type="molecule type" value="Genomic_DNA"/>
</dbReference>
<protein>
    <submittedName>
        <fullName evidence="1">Uncharacterized protein</fullName>
    </submittedName>
</protein>
<accession>A0A0W1JF66</accession>